<dbReference type="AlphaFoldDB" id="A0A0A9GLQ5"/>
<protein>
    <submittedName>
        <fullName evidence="1">Uncharacterized protein</fullName>
    </submittedName>
</protein>
<reference evidence="1" key="1">
    <citation type="submission" date="2014-09" db="EMBL/GenBank/DDBJ databases">
        <authorList>
            <person name="Magalhaes I.L.F."/>
            <person name="Oliveira U."/>
            <person name="Santos F.R."/>
            <person name="Vidigal T.H.D.A."/>
            <person name="Brescovit A.D."/>
            <person name="Santos A.J."/>
        </authorList>
    </citation>
    <scope>NUCLEOTIDE SEQUENCE</scope>
    <source>
        <tissue evidence="1">Shoot tissue taken approximately 20 cm above the soil surface</tissue>
    </source>
</reference>
<dbReference type="EMBL" id="GBRH01172469">
    <property type="protein sequence ID" value="JAE25427.1"/>
    <property type="molecule type" value="Transcribed_RNA"/>
</dbReference>
<organism evidence="1">
    <name type="scientific">Arundo donax</name>
    <name type="common">Giant reed</name>
    <name type="synonym">Donax arundinaceus</name>
    <dbReference type="NCBI Taxonomy" id="35708"/>
    <lineage>
        <taxon>Eukaryota</taxon>
        <taxon>Viridiplantae</taxon>
        <taxon>Streptophyta</taxon>
        <taxon>Embryophyta</taxon>
        <taxon>Tracheophyta</taxon>
        <taxon>Spermatophyta</taxon>
        <taxon>Magnoliopsida</taxon>
        <taxon>Liliopsida</taxon>
        <taxon>Poales</taxon>
        <taxon>Poaceae</taxon>
        <taxon>PACMAD clade</taxon>
        <taxon>Arundinoideae</taxon>
        <taxon>Arundineae</taxon>
        <taxon>Arundo</taxon>
    </lineage>
</organism>
<evidence type="ECO:0000313" key="1">
    <source>
        <dbReference type="EMBL" id="JAE25427.1"/>
    </source>
</evidence>
<name>A0A0A9GLQ5_ARUDO</name>
<proteinExistence type="predicted"/>
<reference evidence="1" key="2">
    <citation type="journal article" date="2015" name="Data Brief">
        <title>Shoot transcriptome of the giant reed, Arundo donax.</title>
        <authorList>
            <person name="Barrero R.A."/>
            <person name="Guerrero F.D."/>
            <person name="Moolhuijzen P."/>
            <person name="Goolsby J.A."/>
            <person name="Tidwell J."/>
            <person name="Bellgard S.E."/>
            <person name="Bellgard M.I."/>
        </authorList>
    </citation>
    <scope>NUCLEOTIDE SEQUENCE</scope>
    <source>
        <tissue evidence="1">Shoot tissue taken approximately 20 cm above the soil surface</tissue>
    </source>
</reference>
<sequence length="18" mass="2367">MVLDRYELISYVRHRRIF</sequence>
<accession>A0A0A9GLQ5</accession>